<evidence type="ECO:0000313" key="3">
    <source>
        <dbReference type="Proteomes" id="UP000596351"/>
    </source>
</evidence>
<keyword evidence="3" id="KW-1185">Reference proteome</keyword>
<name>A0ABX7EWA6_9HYPH</name>
<dbReference type="InterPro" id="IPR009780">
    <property type="entry name" value="DUF1344"/>
</dbReference>
<accession>A0ABX7EWA6</accession>
<feature type="chain" id="PRO_5045383721" evidence="1">
    <location>
        <begin position="23"/>
        <end position="86"/>
    </location>
</feature>
<evidence type="ECO:0000313" key="2">
    <source>
        <dbReference type="EMBL" id="QRF52148.1"/>
    </source>
</evidence>
<dbReference type="RefSeq" id="WP_203013472.1">
    <property type="nucleotide sequence ID" value="NZ_CP032405.1"/>
</dbReference>
<gene>
    <name evidence="2" type="ORF">D4A92_12215</name>
</gene>
<proteinExistence type="predicted"/>
<evidence type="ECO:0000256" key="1">
    <source>
        <dbReference type="SAM" id="SignalP"/>
    </source>
</evidence>
<dbReference type="Proteomes" id="UP000596351">
    <property type="component" value="Chromosome"/>
</dbReference>
<sequence>MRIVISLLLATAGFLSPVSVYAGSADVEATIRDVNVDGMSLVLDDGKTYAVPSEFNFEGLEPGQKVIVFYTEVDGKRVVDDLEVLQ</sequence>
<protein>
    <submittedName>
        <fullName evidence="2">DUF1344 domain-containing protein</fullName>
    </submittedName>
</protein>
<dbReference type="EMBL" id="CP032405">
    <property type="protein sequence ID" value="QRF52148.1"/>
    <property type="molecule type" value="Genomic_DNA"/>
</dbReference>
<dbReference type="Pfam" id="PF07076">
    <property type="entry name" value="DUF1344"/>
    <property type="match status" value="1"/>
</dbReference>
<organism evidence="2 3">
    <name type="scientific">Rhizobium rosettiformans</name>
    <dbReference type="NCBI Taxonomy" id="1368430"/>
    <lineage>
        <taxon>Bacteria</taxon>
        <taxon>Pseudomonadati</taxon>
        <taxon>Pseudomonadota</taxon>
        <taxon>Alphaproteobacteria</taxon>
        <taxon>Hyphomicrobiales</taxon>
        <taxon>Rhizobiaceae</taxon>
        <taxon>Rhizobium/Agrobacterium group</taxon>
        <taxon>Rhizobium</taxon>
    </lineage>
</organism>
<feature type="signal peptide" evidence="1">
    <location>
        <begin position="1"/>
        <end position="22"/>
    </location>
</feature>
<keyword evidence="1" id="KW-0732">Signal</keyword>
<reference evidence="2 3" key="1">
    <citation type="submission" date="2018-09" db="EMBL/GenBank/DDBJ databases">
        <title>Rhizobium sp. MAE2-X.</title>
        <authorList>
            <person name="Lee Y."/>
            <person name="Jeon C.O."/>
        </authorList>
    </citation>
    <scope>NUCLEOTIDE SEQUENCE [LARGE SCALE GENOMIC DNA]</scope>
    <source>
        <strain evidence="2 3">MAE2-X</strain>
    </source>
</reference>